<dbReference type="PANTHER" id="PTHR46594">
    <property type="entry name" value="P-TYPE CATION-TRANSPORTING ATPASE"/>
    <property type="match status" value="1"/>
</dbReference>
<proteinExistence type="predicted"/>
<dbReference type="Pfam" id="PF13624">
    <property type="entry name" value="SurA_N_3"/>
    <property type="match status" value="1"/>
</dbReference>
<dbReference type="SUPFAM" id="SSF109998">
    <property type="entry name" value="Triger factor/SurA peptide-binding domain-like"/>
    <property type="match status" value="1"/>
</dbReference>
<evidence type="ECO:0000259" key="3">
    <source>
        <dbReference type="PROSITE" id="PS50846"/>
    </source>
</evidence>
<evidence type="ECO:0000256" key="1">
    <source>
        <dbReference type="ARBA" id="ARBA00022723"/>
    </source>
</evidence>
<dbReference type="Proteomes" id="UP000178082">
    <property type="component" value="Unassembled WGS sequence"/>
</dbReference>
<keyword evidence="1" id="KW-0479">Metal-binding</keyword>
<protein>
    <recommendedName>
        <fullName evidence="3">HMA domain-containing protein</fullName>
    </recommendedName>
</protein>
<dbReference type="PROSITE" id="PS01047">
    <property type="entry name" value="HMA_1"/>
    <property type="match status" value="1"/>
</dbReference>
<evidence type="ECO:0000256" key="2">
    <source>
        <dbReference type="SAM" id="Coils"/>
    </source>
</evidence>
<evidence type="ECO:0000313" key="5">
    <source>
        <dbReference type="Proteomes" id="UP000178082"/>
    </source>
</evidence>
<dbReference type="FunFam" id="3.30.70.100:FF:000001">
    <property type="entry name" value="ATPase copper transporting beta"/>
    <property type="match status" value="1"/>
</dbReference>
<feature type="domain" description="HMA" evidence="3">
    <location>
        <begin position="56"/>
        <end position="122"/>
    </location>
</feature>
<accession>A0A1F7SND2</accession>
<dbReference type="EMBL" id="MGDI01000002">
    <property type="protein sequence ID" value="OGL55289.1"/>
    <property type="molecule type" value="Genomic_DNA"/>
</dbReference>
<dbReference type="InterPro" id="IPR036163">
    <property type="entry name" value="HMA_dom_sf"/>
</dbReference>
<evidence type="ECO:0000313" key="4">
    <source>
        <dbReference type="EMBL" id="OGL55289.1"/>
    </source>
</evidence>
<dbReference type="PROSITE" id="PS50846">
    <property type="entry name" value="HMA_2"/>
    <property type="match status" value="1"/>
</dbReference>
<sequence length="328" mass="36750">MYFKKSGRVNFMKKKIYITLFLTGVIVFFGLYASGLINDKKEEERSNFYKNIGNNSQAELKISGMTCGSCVEKIENALMKVKGVNSTKVSLAKQKATVLFDPEITSASLLVNAINKLGKYKGTLANIKNSNELLKEEKERIEKAKLFAMSINGKEISNKDFETVLGKQLKNFKKVGKDYYPTMRQREQIIAEVADSMIDEAIIQNEIGKENFSVTDPEINAEIDKIKTNYKLDDKTLKENLRAQGLDINGFKEEIRKGLKVNKYLEAKVFPPRTPESKKGFLYQQWISGLYDQAEVRIYSDEILKAVDSSNTASGGCGSGGGCCSKRG</sequence>
<comment type="caution">
    <text evidence="4">The sequence shown here is derived from an EMBL/GenBank/DDBJ whole genome shotgun (WGS) entry which is preliminary data.</text>
</comment>
<dbReference type="SUPFAM" id="SSF55008">
    <property type="entry name" value="HMA, heavy metal-associated domain"/>
    <property type="match status" value="1"/>
</dbReference>
<dbReference type="CDD" id="cd00371">
    <property type="entry name" value="HMA"/>
    <property type="match status" value="1"/>
</dbReference>
<dbReference type="GO" id="GO:0046872">
    <property type="term" value="F:metal ion binding"/>
    <property type="evidence" value="ECO:0007669"/>
    <property type="project" value="UniProtKB-KW"/>
</dbReference>
<dbReference type="PRINTS" id="PR00942">
    <property type="entry name" value="CUATPASEI"/>
</dbReference>
<dbReference type="STRING" id="1817883.A3G31_04600"/>
<name>A0A1F7SND2_9BACT</name>
<feature type="coiled-coil region" evidence="2">
    <location>
        <begin position="117"/>
        <end position="144"/>
    </location>
</feature>
<dbReference type="AlphaFoldDB" id="A0A1F7SND2"/>
<reference evidence="4 5" key="1">
    <citation type="journal article" date="2016" name="Nat. Commun.">
        <title>Thousands of microbial genomes shed light on interconnected biogeochemical processes in an aquifer system.</title>
        <authorList>
            <person name="Anantharaman K."/>
            <person name="Brown C.T."/>
            <person name="Hug L.A."/>
            <person name="Sharon I."/>
            <person name="Castelle C.J."/>
            <person name="Probst A.J."/>
            <person name="Thomas B.C."/>
            <person name="Singh A."/>
            <person name="Wilkins M.J."/>
            <person name="Karaoz U."/>
            <person name="Brodie E.L."/>
            <person name="Williams K.H."/>
            <person name="Hubbard S.S."/>
            <person name="Banfield J.F."/>
        </authorList>
    </citation>
    <scope>NUCLEOTIDE SEQUENCE [LARGE SCALE GENOMIC DNA]</scope>
</reference>
<gene>
    <name evidence="4" type="ORF">A3G31_04600</name>
</gene>
<dbReference type="Gene3D" id="1.10.4030.10">
    <property type="entry name" value="Porin chaperone SurA, peptide-binding domain"/>
    <property type="match status" value="1"/>
</dbReference>
<dbReference type="InterPro" id="IPR027304">
    <property type="entry name" value="Trigger_fact/SurA_dom_sf"/>
</dbReference>
<dbReference type="Pfam" id="PF00403">
    <property type="entry name" value="HMA"/>
    <property type="match status" value="1"/>
</dbReference>
<organism evidence="4 5">
    <name type="scientific">Candidatus Schekmanbacteria bacterium RIFCSPLOWO2_12_FULL_38_15</name>
    <dbReference type="NCBI Taxonomy" id="1817883"/>
    <lineage>
        <taxon>Bacteria</taxon>
        <taxon>Candidatus Schekmaniibacteriota</taxon>
    </lineage>
</organism>
<dbReference type="Gene3D" id="3.30.70.100">
    <property type="match status" value="1"/>
</dbReference>
<dbReference type="PANTHER" id="PTHR46594:SF4">
    <property type="entry name" value="P-TYPE CATION-TRANSPORTING ATPASE"/>
    <property type="match status" value="1"/>
</dbReference>
<dbReference type="InterPro" id="IPR017969">
    <property type="entry name" value="Heavy-metal-associated_CS"/>
</dbReference>
<keyword evidence="2" id="KW-0175">Coiled coil</keyword>
<dbReference type="InterPro" id="IPR006121">
    <property type="entry name" value="HMA_dom"/>
</dbReference>